<sequence length="1130" mass="123273">MAHPNVFTSNILHRDMTSEPLRVVSGTGIRYQLESGKQILDGTCGPSVSVLGHGHHEVTDAIVKQLGDIQYVYSGAPLTSEPSEELASFLLSERPGGLSKAIFVNSGSEATDAAMKLLTQYWHEKGEPQRKFVISRNQSYHGNTIGALCVSGHVSRRQLYQDWLSNNVAFVDPCYPFRLQRKGESDEAYVERLRQQLEATFQRLGPGNVAGFMAETQSGTVLGCVPATPGYFKMVREVCDKYGALLVLDEIICGMGKTGTMHAWEQEGGFRGPDLQTIGKALGAGFVPLSGVLIHEKVFQALANGSKLLSHGHTFQAHPLACAAALAVQRIVRRDGLLSNVRRQGVVLERLLREQIAPLPFVADVRGRGLFWGVELMRDPQTNQPFSRADKFDAQVVQVALDLGLNILGSLGHSGDMHVDHVMLAPPYIVQEDDLVDMVAVLRQAIVQVSARPVQARPFPPAAGPSPNANETVRARQGCARLVQYQDSIMRLRSMLTVESSESTEKHQSVLAVRISRGRAPPSPTRLFNWPCGRLEIQNKLHFDVLGRISPPEAQTTATCLPASLSVRRPTWRFRTSLTNSDCTVSLLASERLLSMRSRGTNTLLRISITMLGTSMLSSTFFSIGLFAATVLAHGNITSPPARLPGPAMAQVCGQAAVAAINRDGTGPLEGIPSNGSPKCNIGLCKGAQFADNQNNVQQYAPGEQVNFSAVLPIPHEGPCNISIIDTATNTMVETLLVFDSYADENLAQLPLNNTQFSVTMPQDLAAGQSQLLPYVYFSRASHISMATDAPHDNATVDEIQVTLTHHGKPVTLGFAQDDTISDLSDRIAEQLSIPPPNQKLLIGGKLGLQKPPFKNPSLPLSEFNTKKITLMGSTTAEVSSLNASISAASAPRRPGPIKAATPARNRDYKRIQEEAQYTFHTLRPLPYLPRPERSLAFLERLRDDAGIKAAMRTHKFSVPLLTEMDPAMHTTQESRTLGLNRNKGEVIELRLRTDAYDGYRDYKTIRNTLCHELAHNVWGPHDRNFWNLCKQIEKEVARDDWRSGGNSVGNQEFYEPNEEEMDMCDHGGWTGGEFVLGSGGDGGLLVSSTGGSVATGSLDRREVLAKAAEERAKRAKQAEEESRGAGSAS</sequence>
<gene>
    <name evidence="1" type="ORF">OPT61_g5114</name>
</gene>
<evidence type="ECO:0000313" key="2">
    <source>
        <dbReference type="Proteomes" id="UP001153331"/>
    </source>
</evidence>
<dbReference type="EMBL" id="JAPHNI010000317">
    <property type="protein sequence ID" value="KAJ8112534.1"/>
    <property type="molecule type" value="Genomic_DNA"/>
</dbReference>
<reference evidence="1" key="1">
    <citation type="submission" date="2022-11" db="EMBL/GenBank/DDBJ databases">
        <title>Genome Sequence of Boeremia exigua.</title>
        <authorList>
            <person name="Buettner E."/>
        </authorList>
    </citation>
    <scope>NUCLEOTIDE SEQUENCE</scope>
    <source>
        <strain evidence="1">CU02</strain>
    </source>
</reference>
<name>A0ACC2IBF2_9PLEO</name>
<dbReference type="Proteomes" id="UP001153331">
    <property type="component" value="Unassembled WGS sequence"/>
</dbReference>
<keyword evidence="2" id="KW-1185">Reference proteome</keyword>
<accession>A0ACC2IBF2</accession>
<proteinExistence type="predicted"/>
<organism evidence="1 2">
    <name type="scientific">Boeremia exigua</name>
    <dbReference type="NCBI Taxonomy" id="749465"/>
    <lineage>
        <taxon>Eukaryota</taxon>
        <taxon>Fungi</taxon>
        <taxon>Dikarya</taxon>
        <taxon>Ascomycota</taxon>
        <taxon>Pezizomycotina</taxon>
        <taxon>Dothideomycetes</taxon>
        <taxon>Pleosporomycetidae</taxon>
        <taxon>Pleosporales</taxon>
        <taxon>Pleosporineae</taxon>
        <taxon>Didymellaceae</taxon>
        <taxon>Boeremia</taxon>
    </lineage>
</organism>
<protein>
    <submittedName>
        <fullName evidence="1">Uncharacterized protein</fullName>
    </submittedName>
</protein>
<evidence type="ECO:0000313" key="1">
    <source>
        <dbReference type="EMBL" id="KAJ8112534.1"/>
    </source>
</evidence>
<comment type="caution">
    <text evidence="1">The sequence shown here is derived from an EMBL/GenBank/DDBJ whole genome shotgun (WGS) entry which is preliminary data.</text>
</comment>